<keyword evidence="2" id="KW-1185">Reference proteome</keyword>
<accession>A0A511BP41</accession>
<proteinExistence type="predicted"/>
<evidence type="ECO:0000313" key="1">
    <source>
        <dbReference type="EMBL" id="GEL01414.1"/>
    </source>
</evidence>
<sequence length="153" mass="16651">MHSHADTEGNVRILVVSLTALSPHDKSRLGTRFFRPGNREMPHGTVYHDLGGTPPQADEPVSMATSQLDPLTALLRSLASLRLVVTFGITAHLTTIESYGIPWSRIPYRAGLLTALPDGLIIANLPALGIMPLETMEPALTRMIPVLRREGIL</sequence>
<dbReference type="AlphaFoldDB" id="A0A511BP41"/>
<evidence type="ECO:0008006" key="3">
    <source>
        <dbReference type="Google" id="ProtNLM"/>
    </source>
</evidence>
<reference evidence="1 2" key="1">
    <citation type="submission" date="2019-07" db="EMBL/GenBank/DDBJ databases">
        <title>Whole genome shotgun sequence of Swaminathania salitolerans NBRC 104436.</title>
        <authorList>
            <person name="Hosoyama A."/>
            <person name="Uohara A."/>
            <person name="Ohji S."/>
            <person name="Ichikawa N."/>
        </authorList>
    </citation>
    <scope>NUCLEOTIDE SEQUENCE [LARGE SCALE GENOMIC DNA]</scope>
    <source>
        <strain evidence="1 2">NBRC 104436</strain>
    </source>
</reference>
<name>A0A511BP41_9PROT</name>
<comment type="caution">
    <text evidence="1">The sequence shown here is derived from an EMBL/GenBank/DDBJ whole genome shotgun (WGS) entry which is preliminary data.</text>
</comment>
<organism evidence="1 2">
    <name type="scientific">Swaminathania salitolerans</name>
    <dbReference type="NCBI Taxonomy" id="182838"/>
    <lineage>
        <taxon>Bacteria</taxon>
        <taxon>Pseudomonadati</taxon>
        <taxon>Pseudomonadota</taxon>
        <taxon>Alphaproteobacteria</taxon>
        <taxon>Acetobacterales</taxon>
        <taxon>Acetobacteraceae</taxon>
        <taxon>Swaminathania</taxon>
    </lineage>
</organism>
<dbReference type="EMBL" id="BJVC01000001">
    <property type="protein sequence ID" value="GEL01414.1"/>
    <property type="molecule type" value="Genomic_DNA"/>
</dbReference>
<protein>
    <recommendedName>
        <fullName evidence="3">Uracil-DNA glycosylase-like domain-containing protein</fullName>
    </recommendedName>
</protein>
<evidence type="ECO:0000313" key="2">
    <source>
        <dbReference type="Proteomes" id="UP000321405"/>
    </source>
</evidence>
<dbReference type="Proteomes" id="UP000321405">
    <property type="component" value="Unassembled WGS sequence"/>
</dbReference>
<gene>
    <name evidence="1" type="ORF">SSA02_05770</name>
</gene>
<dbReference type="RefSeq" id="WP_147092368.1">
    <property type="nucleotide sequence ID" value="NZ_BJVC01000001.1"/>
</dbReference>
<dbReference type="OrthoDB" id="9787663at2"/>